<dbReference type="Pfam" id="PF07727">
    <property type="entry name" value="RVT_2"/>
    <property type="match status" value="3"/>
</dbReference>
<dbReference type="SUPFAM" id="SSF56672">
    <property type="entry name" value="DNA/RNA polymerases"/>
    <property type="match status" value="2"/>
</dbReference>
<dbReference type="InterPro" id="IPR043502">
    <property type="entry name" value="DNA/RNA_pol_sf"/>
</dbReference>
<name>A0A445I3X7_GLYSO</name>
<feature type="compositionally biased region" description="Polar residues" evidence="2">
    <location>
        <begin position="433"/>
        <end position="452"/>
    </location>
</feature>
<comment type="caution">
    <text evidence="7">The sequence shown here is derived from an EMBL/GenBank/DDBJ whole genome shotgun (WGS) entry which is preliminary data.</text>
</comment>
<keyword evidence="1" id="KW-0378">Hydrolase</keyword>
<dbReference type="GO" id="GO:0004190">
    <property type="term" value="F:aspartic-type endopeptidase activity"/>
    <property type="evidence" value="ECO:0007669"/>
    <property type="project" value="UniProtKB-KW"/>
</dbReference>
<evidence type="ECO:0000259" key="3">
    <source>
        <dbReference type="Pfam" id="PF07727"/>
    </source>
</evidence>
<feature type="domain" description="GAG-pre-integrase" evidence="4">
    <location>
        <begin position="1490"/>
        <end position="1546"/>
    </location>
</feature>
<feature type="domain" description="Reverse transcriptase Ty1/copia-type" evidence="3">
    <location>
        <begin position="1791"/>
        <end position="1895"/>
    </location>
</feature>
<feature type="compositionally biased region" description="Polar residues" evidence="2">
    <location>
        <begin position="1696"/>
        <end position="1705"/>
    </location>
</feature>
<evidence type="ECO:0000259" key="6">
    <source>
        <dbReference type="Pfam" id="PF25597"/>
    </source>
</evidence>
<dbReference type="Pfam" id="PF14223">
    <property type="entry name" value="Retrotran_gag_2"/>
    <property type="match status" value="1"/>
</dbReference>
<keyword evidence="1" id="KW-0645">Protease</keyword>
<evidence type="ECO:0000313" key="7">
    <source>
        <dbReference type="EMBL" id="RZB80749.1"/>
    </source>
</evidence>
<keyword evidence="8" id="KW-1185">Reference proteome</keyword>
<dbReference type="InterPro" id="IPR019183">
    <property type="entry name" value="NAA25_NatB_aux_su"/>
</dbReference>
<feature type="compositionally biased region" description="Low complexity" evidence="2">
    <location>
        <begin position="372"/>
        <end position="388"/>
    </location>
</feature>
<dbReference type="Pfam" id="PF13976">
    <property type="entry name" value="gag_pre-integrs"/>
    <property type="match status" value="1"/>
</dbReference>
<dbReference type="InterPro" id="IPR013103">
    <property type="entry name" value="RVT_2"/>
</dbReference>
<evidence type="ECO:0000256" key="2">
    <source>
        <dbReference type="SAM" id="MobiDB-lite"/>
    </source>
</evidence>
<accession>A0A445I3X7</accession>
<dbReference type="GO" id="GO:0016740">
    <property type="term" value="F:transferase activity"/>
    <property type="evidence" value="ECO:0007669"/>
    <property type="project" value="UniProtKB-KW"/>
</dbReference>
<dbReference type="Pfam" id="PF25597">
    <property type="entry name" value="SH3_retrovirus"/>
    <property type="match status" value="1"/>
</dbReference>
<feature type="compositionally biased region" description="Low complexity" evidence="2">
    <location>
        <begin position="402"/>
        <end position="424"/>
    </location>
</feature>
<feature type="domain" description="Reverse transcriptase Ty1/copia-type" evidence="3">
    <location>
        <begin position="1899"/>
        <end position="2000"/>
    </location>
</feature>
<evidence type="ECO:0000259" key="4">
    <source>
        <dbReference type="Pfam" id="PF13976"/>
    </source>
</evidence>
<gene>
    <name evidence="7" type="ORF">D0Y65_030457</name>
</gene>
<dbReference type="InterPro" id="IPR025724">
    <property type="entry name" value="GAG-pre-integrase_dom"/>
</dbReference>
<dbReference type="InterPro" id="IPR057670">
    <property type="entry name" value="SH3_retrovirus"/>
</dbReference>
<dbReference type="Pfam" id="PF09797">
    <property type="entry name" value="NatB_MDM20"/>
    <property type="match status" value="1"/>
</dbReference>
<feature type="region of interest" description="Disordered" evidence="2">
    <location>
        <begin position="1100"/>
        <end position="1124"/>
    </location>
</feature>
<keyword evidence="1" id="KW-0064">Aspartyl protease</keyword>
<dbReference type="EMBL" id="QZWG01000011">
    <property type="protein sequence ID" value="RZB80749.1"/>
    <property type="molecule type" value="Genomic_DNA"/>
</dbReference>
<feature type="region of interest" description="Disordered" evidence="2">
    <location>
        <begin position="1642"/>
        <end position="1675"/>
    </location>
</feature>
<keyword evidence="7" id="KW-0808">Transferase</keyword>
<protein>
    <submittedName>
        <fullName evidence="7">N-terminal acetyltransferase B complex auxiliary subunit NAA25 isoform B</fullName>
    </submittedName>
</protein>
<evidence type="ECO:0000313" key="8">
    <source>
        <dbReference type="Proteomes" id="UP000289340"/>
    </source>
</evidence>
<dbReference type="PANTHER" id="PTHR47481">
    <property type="match status" value="1"/>
</dbReference>
<feature type="domain" description="Reverse transcriptase Ty1/copia-type" evidence="3">
    <location>
        <begin position="459"/>
        <end position="658"/>
    </location>
</feature>
<feature type="region of interest" description="Disordered" evidence="2">
    <location>
        <begin position="1691"/>
        <end position="1719"/>
    </location>
</feature>
<dbReference type="Proteomes" id="UP000289340">
    <property type="component" value="Chromosome 11"/>
</dbReference>
<evidence type="ECO:0000259" key="5">
    <source>
        <dbReference type="Pfam" id="PF22936"/>
    </source>
</evidence>
<feature type="region of interest" description="Disordered" evidence="2">
    <location>
        <begin position="369"/>
        <end position="388"/>
    </location>
</feature>
<dbReference type="InterPro" id="IPR054722">
    <property type="entry name" value="PolX-like_BBD"/>
</dbReference>
<feature type="domain" description="Retrovirus-related Pol polyprotein from transposon TNT 1-94-like beta-barrel" evidence="5">
    <location>
        <begin position="1384"/>
        <end position="1458"/>
    </location>
</feature>
<dbReference type="PANTHER" id="PTHR47481:SF22">
    <property type="entry name" value="RETROTRANSPOSON GAG DOMAIN-CONTAINING PROTEIN"/>
    <property type="match status" value="1"/>
</dbReference>
<proteinExistence type="predicted"/>
<feature type="region of interest" description="Disordered" evidence="2">
    <location>
        <begin position="402"/>
        <end position="452"/>
    </location>
</feature>
<dbReference type="Pfam" id="PF22936">
    <property type="entry name" value="Pol_BBD"/>
    <property type="match status" value="1"/>
</dbReference>
<sequence>MDCVNLEYEAREVQDQTLLVWLQSTLSKSVLSRMLGSNQSYQVWEKIHEHFSLHTKSRACQLRMAMRVVSLEGKTMDEYLHKIINYVDELAGVEVLVCHEEHVDAILEGLPSDYAPVVSVIESKKRMPSIAKIEAFLYGHETRLVRYNRDTQMLVSLSVNYTQGYSYGSLSKANDSSSFRGSYGRGNGGHNVSFDRGGGCNGSGRGRGGGRFANFQCQICLKYGHTANVCHFRSDMNFQPHESLTFVDPTTLQPIPYSIASGRTSNTWVNPNSKPVAQSSSQPSVMLTNSTPQASVYCGLFQEALPPVVCYSTSAYQTAVHQTHFDGPNQIFIGNGEGLSISNTDLFSSSSSSTQNITSYFSLNPDLSPPVSASTPSLSQIPSSNSLSAPSVPPAFAVTALTQTSSESTSTHPQSSNTVSSSESVPTAPSPTHPQSSNTMSHSESVSASTLIPVNTHPMQTRYKARLVAKGFHQVHGFNFHETFSRVVKPVTILVVLTLALSQGWDLFQLDVNNAFLNGLLEETVYMTQPAGFEVGGKSLVCKLNKALYGLKQAPRQWFDRLRSTLIQIGFVGSKYDPSLFIYRHQQHIVYILVYADDIIITGSSNSLIQQLTSKLNTAFALKQLGHLDYFLGLEINYLPNRSILMSQSKSVVGALQYATLTRPEISDAVNKVCQYMANPLDSHWAVVKRILRYLKDIDDRRSTSGTTIFLGSNLISWWSREQKVTASPDDWESFLHYLGCLLEDDSIWCDEVVNDPVHPPKFVNFKVSHLTDEQFDSQISIASACVQKLQADTINNLIRCPYLATIEIERRKHLRGKGNDDNLMDGIVQYFCWFGHLACFTSDVEMFVEVLTTDKKIELLEKLMKTSVSLSATPTKTLGLSISFFKIKHLLLGDMSMSSASDLEVFCVQMFEMYCKNLPLSKDLDPQESMHGEELLSMICNILVQLFWRTKNVGYLVEAIMVLEFGLAIQRYVSQYKILLLHLYSHCGALSVAHEWYKSLDVKNILMESILHHILPQMLVSPLWTELNHLLKDYLKFMDDHFRESADLTFLAYRHRNYSKLVSERVVSAAVRHRPPQYADRFNRRLQSSVRLEERNPAQITAGPGASPRAVTRQTPVRDHHAPPFPCRKRALELWFLGQGHHDHLEKDAEAVPDDRRPEWEKLDYHLCVVLWQSVEVTALKQTSHDMIAHIGKAQAAVEELKRFPVAESLEEVNRKLDKFYMVLILRSLHSDFDHVRDQVLAGDQVPSMDSLITRLLRVPHALKEENPADVVETSAMAAPLGRGGGCNSRGSRGGRGGRPQCTYCKRMGHTQETCYSLHGFPDKVAQVTQTETEKSESKFSDKEYQEYLKLKYEKSSSQTSSSSVPCYSTACISQSIDGPSPWILDSSASDHISGNKSSFTSISFPKIPHLVTVANGSKVAAQGSGHVSLSSSLKLDSVLFIPQCPYNLISLSQLTRSLNCSVTFTANSFVIQEHGTGRLIGEGRESRGLYYLKPNFSVSCSATSNPKLLHDHLGHPSLPKLKMMVPSLKNLRVLECEPCQLGKHVRSSFPQTVQRCNSAFSIIHSDIWGPSRVSSFGFRYSTNFLSAQSSVFLGYSRLQKGYKCFSPSTRRYYMSVDVTFFEDTPFYPSSTDHSSSIQNVLPIPSPCPLDTSNPDVSEVPSSPPHPTEVASPPLLTNQCRIQQVGPSVLEASPHDSSPSSINPQAMDPATSHSSDSDWPIAIQKGTRSSRYPHPIYNFLSYHRLSPLYSSFVFSLSSYFVPSNIHEALSHPGWRQAMIDEMQALEHSGTWKLVSFPPGKKAVGCRWVYAVKVGPNGEIDRLKARLVAKGYTQIYGLDYCDTFSPVAKITTVRLFLAMAAMRHWPLHQLDIKNAFLHGDLEEEIYMEQPPGHIVQLFGLKRSEADHSIFYCHSSPRKCVYLIVYVDDIVITGNDASKIIQLKEHLFSHFQIKDLGYLKYFLGIEVAQSGDGIVISQRKYALDILEETGMQNCRPVDSPMDPNLKLLAD</sequence>
<organism evidence="7 8">
    <name type="scientific">Glycine soja</name>
    <name type="common">Wild soybean</name>
    <dbReference type="NCBI Taxonomy" id="3848"/>
    <lineage>
        <taxon>Eukaryota</taxon>
        <taxon>Viridiplantae</taxon>
        <taxon>Streptophyta</taxon>
        <taxon>Embryophyta</taxon>
        <taxon>Tracheophyta</taxon>
        <taxon>Spermatophyta</taxon>
        <taxon>Magnoliopsida</taxon>
        <taxon>eudicotyledons</taxon>
        <taxon>Gunneridae</taxon>
        <taxon>Pentapetalae</taxon>
        <taxon>rosids</taxon>
        <taxon>fabids</taxon>
        <taxon>Fabales</taxon>
        <taxon>Fabaceae</taxon>
        <taxon>Papilionoideae</taxon>
        <taxon>50 kb inversion clade</taxon>
        <taxon>NPAAA clade</taxon>
        <taxon>indigoferoid/millettioid clade</taxon>
        <taxon>Phaseoleae</taxon>
        <taxon>Glycine</taxon>
        <taxon>Glycine subgen. Soja</taxon>
    </lineage>
</organism>
<evidence type="ECO:0000256" key="1">
    <source>
        <dbReference type="ARBA" id="ARBA00022750"/>
    </source>
</evidence>
<feature type="domain" description="Retroviral polymerase SH3-like" evidence="6">
    <location>
        <begin position="1589"/>
        <end position="1633"/>
    </location>
</feature>
<reference evidence="7 8" key="1">
    <citation type="submission" date="2018-09" db="EMBL/GenBank/DDBJ databases">
        <title>A high-quality reference genome of wild soybean provides a powerful tool to mine soybean genomes.</title>
        <authorList>
            <person name="Xie M."/>
            <person name="Chung C.Y.L."/>
            <person name="Li M.-W."/>
            <person name="Wong F.-L."/>
            <person name="Chan T.-F."/>
            <person name="Lam H.-M."/>
        </authorList>
    </citation>
    <scope>NUCLEOTIDE SEQUENCE [LARGE SCALE GENOMIC DNA]</scope>
    <source>
        <strain evidence="8">cv. W05</strain>
        <tissue evidence="7">Hypocotyl of etiolated seedlings</tissue>
    </source>
</reference>